<dbReference type="Proteomes" id="UP000492821">
    <property type="component" value="Unassembled WGS sequence"/>
</dbReference>
<dbReference type="Gene3D" id="4.10.900.10">
    <property type="entry name" value="TCF3-CBD (Catenin binding domain)"/>
    <property type="match status" value="1"/>
</dbReference>
<dbReference type="WBParaSite" id="Pan_g23722.t1">
    <property type="protein sequence ID" value="Pan_g23722.t1"/>
    <property type="gene ID" value="Pan_g23722"/>
</dbReference>
<reference evidence="4" key="2">
    <citation type="submission" date="2020-10" db="UniProtKB">
        <authorList>
            <consortium name="WormBaseParasite"/>
        </authorList>
    </citation>
    <scope>IDENTIFICATION</scope>
</reference>
<dbReference type="GO" id="GO:0009887">
    <property type="term" value="P:animal organ morphogenesis"/>
    <property type="evidence" value="ECO:0007669"/>
    <property type="project" value="UniProtKB-ARBA"/>
</dbReference>
<dbReference type="InterPro" id="IPR027397">
    <property type="entry name" value="Catenin-bd_sf"/>
</dbReference>
<organism evidence="3 4">
    <name type="scientific">Panagrellus redivivus</name>
    <name type="common">Microworm</name>
    <dbReference type="NCBI Taxonomy" id="6233"/>
    <lineage>
        <taxon>Eukaryota</taxon>
        <taxon>Metazoa</taxon>
        <taxon>Ecdysozoa</taxon>
        <taxon>Nematoda</taxon>
        <taxon>Chromadorea</taxon>
        <taxon>Rhabditida</taxon>
        <taxon>Tylenchina</taxon>
        <taxon>Panagrolaimomorpha</taxon>
        <taxon>Panagrolaimoidea</taxon>
        <taxon>Panagrolaimidae</taxon>
        <taxon>Panagrellus</taxon>
    </lineage>
</organism>
<sequence>MCDRRGAAAIASLGLTDSAIVLILCAIGISIALALVMAVVLSYRRHTRFEAVRPEEMNRDTLRQYGVEGGGEADNNRHSLANLRKPVMPLEGGLGGLGGPMKIHPRPPVDDGLNAAVNDLETDPNVGPYDELRMYNVDGDNQSTLSLESLDSAQNAPGQIDARDVPHWNSGSYAAPR</sequence>
<keyword evidence="2" id="KW-0812">Transmembrane</keyword>
<evidence type="ECO:0000256" key="1">
    <source>
        <dbReference type="SAM" id="MobiDB-lite"/>
    </source>
</evidence>
<proteinExistence type="predicted"/>
<evidence type="ECO:0000313" key="4">
    <source>
        <dbReference type="WBParaSite" id="Pan_g23722.t1"/>
    </source>
</evidence>
<evidence type="ECO:0000313" key="3">
    <source>
        <dbReference type="Proteomes" id="UP000492821"/>
    </source>
</evidence>
<feature type="transmembrane region" description="Helical" evidence="2">
    <location>
        <begin position="20"/>
        <end position="43"/>
    </location>
</feature>
<feature type="region of interest" description="Disordered" evidence="1">
    <location>
        <begin position="155"/>
        <end position="177"/>
    </location>
</feature>
<protein>
    <submittedName>
        <fullName evidence="4">CADH_Y-type_LIR domain-containing protein</fullName>
    </submittedName>
</protein>
<evidence type="ECO:0000256" key="2">
    <source>
        <dbReference type="SAM" id="Phobius"/>
    </source>
</evidence>
<keyword evidence="3" id="KW-1185">Reference proteome</keyword>
<keyword evidence="2" id="KW-1133">Transmembrane helix</keyword>
<reference evidence="3" key="1">
    <citation type="journal article" date="2013" name="Genetics">
        <title>The draft genome and transcriptome of Panagrellus redivivus are shaped by the harsh demands of a free-living lifestyle.</title>
        <authorList>
            <person name="Srinivasan J."/>
            <person name="Dillman A.R."/>
            <person name="Macchietto M.G."/>
            <person name="Heikkinen L."/>
            <person name="Lakso M."/>
            <person name="Fracchia K.M."/>
            <person name="Antoshechkin I."/>
            <person name="Mortazavi A."/>
            <person name="Wong G."/>
            <person name="Sternberg P.W."/>
        </authorList>
    </citation>
    <scope>NUCLEOTIDE SEQUENCE [LARGE SCALE GENOMIC DNA]</scope>
    <source>
        <strain evidence="3">MT8872</strain>
    </source>
</reference>
<dbReference type="AlphaFoldDB" id="A0A7E4VQ96"/>
<name>A0A7E4VQ96_PANRE</name>
<keyword evidence="2" id="KW-0472">Membrane</keyword>
<accession>A0A7E4VQ96</accession>